<evidence type="ECO:0000256" key="5">
    <source>
        <dbReference type="SAM" id="Phobius"/>
    </source>
</evidence>
<dbReference type="GO" id="GO:0030313">
    <property type="term" value="C:cell envelope"/>
    <property type="evidence" value="ECO:0007669"/>
    <property type="project" value="UniProtKB-SubCell"/>
</dbReference>
<evidence type="ECO:0000259" key="6">
    <source>
        <dbReference type="Pfam" id="PF25963"/>
    </source>
</evidence>
<dbReference type="Proteomes" id="UP000285123">
    <property type="component" value="Unassembled WGS sequence"/>
</dbReference>
<feature type="coiled-coil region" evidence="3">
    <location>
        <begin position="102"/>
        <end position="129"/>
    </location>
</feature>
<feature type="compositionally biased region" description="Low complexity" evidence="4">
    <location>
        <begin position="401"/>
        <end position="412"/>
    </location>
</feature>
<evidence type="ECO:0000256" key="3">
    <source>
        <dbReference type="SAM" id="Coils"/>
    </source>
</evidence>
<sequence>MTASQTDNDTDSSASGRGRTGRLFKLLAAAVLIGIAAIWVGFWLHHRLTHVSENDARVATHEITVSSRLAGRVTGFDLIRGDRLATGARVAQLYSRPDALRRRQLAARVERMQAELDAQAGRIDLARRQISGGIEQMKDVLAADVAAEKAAAAEATRARHDAERSAELYQRHGVSEAERDADRYAYQAARAEHDRAERQVRVDRIALDNARTGLLSAPQATIDNPEVLTDERAVMKRRLAEAKAELAHQRTRLDDLAITAPIDGVVDETFIEAGEYVSAGQPIVMMHDPADVWIEAKMKETKIAELAVGQPVAVHVDARPDIAYRGHVAVIGHAATNQFALLPDPNPSGNFTKITQRIPVRIAIDHGPKTALSPGMMVEVDVDTTVAPAASDERGPAGGNRAARSESPASAS</sequence>
<dbReference type="InterPro" id="IPR050465">
    <property type="entry name" value="UPF0194_transport"/>
</dbReference>
<dbReference type="PANTHER" id="PTHR32347">
    <property type="entry name" value="EFFLUX SYSTEM COMPONENT YKNX-RELATED"/>
    <property type="match status" value="1"/>
</dbReference>
<evidence type="ECO:0000256" key="2">
    <source>
        <dbReference type="ARBA" id="ARBA00023054"/>
    </source>
</evidence>
<dbReference type="Gene3D" id="1.10.287.470">
    <property type="entry name" value="Helix hairpin bin"/>
    <property type="match status" value="1"/>
</dbReference>
<evidence type="ECO:0000313" key="8">
    <source>
        <dbReference type="Proteomes" id="UP000285123"/>
    </source>
</evidence>
<feature type="coiled-coil region" evidence="3">
    <location>
        <begin position="232"/>
        <end position="259"/>
    </location>
</feature>
<keyword evidence="2 3" id="KW-0175">Coiled coil</keyword>
<comment type="caution">
    <text evidence="7">The sequence shown here is derived from an EMBL/GenBank/DDBJ whole genome shotgun (WGS) entry which is preliminary data.</text>
</comment>
<dbReference type="SUPFAM" id="SSF111369">
    <property type="entry name" value="HlyD-like secretion proteins"/>
    <property type="match status" value="1"/>
</dbReference>
<evidence type="ECO:0000256" key="1">
    <source>
        <dbReference type="ARBA" id="ARBA00004196"/>
    </source>
</evidence>
<dbReference type="PANTHER" id="PTHR32347:SF23">
    <property type="entry name" value="BLL5650 PROTEIN"/>
    <property type="match status" value="1"/>
</dbReference>
<feature type="region of interest" description="Disordered" evidence="4">
    <location>
        <begin position="386"/>
        <end position="412"/>
    </location>
</feature>
<dbReference type="AlphaFoldDB" id="A0A423Q673"/>
<dbReference type="Gene3D" id="2.40.30.170">
    <property type="match status" value="1"/>
</dbReference>
<comment type="subcellular location">
    <subcellularLocation>
        <location evidence="1">Cell envelope</location>
    </subcellularLocation>
</comment>
<reference evidence="7 8" key="1">
    <citation type="submission" date="2013-10" db="EMBL/GenBank/DDBJ databases">
        <title>Salinisphaera halophila YIM 95161 Genome Sequencing.</title>
        <authorList>
            <person name="Lai Q."/>
            <person name="Li C."/>
            <person name="Shao Z."/>
        </authorList>
    </citation>
    <scope>NUCLEOTIDE SEQUENCE [LARGE SCALE GENOMIC DNA]</scope>
    <source>
        <strain evidence="7 8">YIM 95161</strain>
    </source>
</reference>
<organism evidence="7 8">
    <name type="scientific">Salinisphaera orenii YIM 95161</name>
    <dbReference type="NCBI Taxonomy" id="1051139"/>
    <lineage>
        <taxon>Bacteria</taxon>
        <taxon>Pseudomonadati</taxon>
        <taxon>Pseudomonadota</taxon>
        <taxon>Gammaproteobacteria</taxon>
        <taxon>Salinisphaerales</taxon>
        <taxon>Salinisphaeraceae</taxon>
        <taxon>Salinisphaera</taxon>
    </lineage>
</organism>
<evidence type="ECO:0000256" key="4">
    <source>
        <dbReference type="SAM" id="MobiDB-lite"/>
    </source>
</evidence>
<accession>A0A423Q673</accession>
<dbReference type="InterPro" id="IPR058634">
    <property type="entry name" value="AaeA-lik-b-barrel"/>
</dbReference>
<protein>
    <submittedName>
        <fullName evidence="7">Secretion protein HlyD</fullName>
    </submittedName>
</protein>
<gene>
    <name evidence="7" type="ORF">SAHL_02775</name>
</gene>
<dbReference type="RefSeq" id="WP_123589883.1">
    <property type="nucleotide sequence ID" value="NZ_AYKF01000035.1"/>
</dbReference>
<name>A0A423Q673_9GAMM</name>
<dbReference type="Pfam" id="PF25963">
    <property type="entry name" value="Beta-barrel_AAEA"/>
    <property type="match status" value="1"/>
</dbReference>
<dbReference type="OrthoDB" id="9811754at2"/>
<evidence type="ECO:0000313" key="7">
    <source>
        <dbReference type="EMBL" id="ROO35193.1"/>
    </source>
</evidence>
<feature type="domain" description="p-hydroxybenzoic acid efflux pump subunit AaeA-like beta-barrel" evidence="6">
    <location>
        <begin position="293"/>
        <end position="382"/>
    </location>
</feature>
<dbReference type="EMBL" id="AYKF01000035">
    <property type="protein sequence ID" value="ROO35193.1"/>
    <property type="molecule type" value="Genomic_DNA"/>
</dbReference>
<keyword evidence="5" id="KW-1133">Transmembrane helix</keyword>
<dbReference type="GO" id="GO:0055085">
    <property type="term" value="P:transmembrane transport"/>
    <property type="evidence" value="ECO:0007669"/>
    <property type="project" value="InterPro"/>
</dbReference>
<keyword evidence="5" id="KW-0812">Transmembrane</keyword>
<feature type="transmembrane region" description="Helical" evidence="5">
    <location>
        <begin position="23"/>
        <end position="44"/>
    </location>
</feature>
<keyword evidence="5" id="KW-0472">Membrane</keyword>
<proteinExistence type="predicted"/>